<dbReference type="PANTHER" id="PTHR37812">
    <property type="entry name" value="MU-LIKE PROPHAGE FLUMU PROTEIN C"/>
    <property type="match status" value="1"/>
</dbReference>
<dbReference type="InterPro" id="IPR052411">
    <property type="entry name" value="c-mor_Regulatory_Protein"/>
</dbReference>
<dbReference type="KEGG" id="acae:HYG86_15505"/>
<dbReference type="InterPro" id="IPR049739">
    <property type="entry name" value="YraL-like"/>
</dbReference>
<dbReference type="PANTHER" id="PTHR37812:SF1">
    <property type="entry name" value="MU-LIKE PROPHAGE FLUMU PROTEIN C"/>
    <property type="match status" value="1"/>
</dbReference>
<sequence length="91" mass="10722">MSYRNAKNILPPDILEQVQKYVQGEQIYIPQKGNERTKWGKKSGAVKNISFRNKEILAKHQEGFSYEELTQIFFLSTESIRKIVYAQRKDK</sequence>
<dbReference type="EMBL" id="CP058559">
    <property type="protein sequence ID" value="QNO16073.1"/>
    <property type="molecule type" value="Genomic_DNA"/>
</dbReference>
<organism evidence="1 2">
    <name type="scientific">Alkalicella caledoniensis</name>
    <dbReference type="NCBI Taxonomy" id="2731377"/>
    <lineage>
        <taxon>Bacteria</taxon>
        <taxon>Bacillati</taxon>
        <taxon>Bacillota</taxon>
        <taxon>Clostridia</taxon>
        <taxon>Eubacteriales</taxon>
        <taxon>Proteinivoracaceae</taxon>
        <taxon>Alkalicella</taxon>
    </lineage>
</organism>
<dbReference type="Proteomes" id="UP000516160">
    <property type="component" value="Chromosome"/>
</dbReference>
<dbReference type="RefSeq" id="WP_213166469.1">
    <property type="nucleotide sequence ID" value="NZ_CP058559.1"/>
</dbReference>
<evidence type="ECO:0000313" key="1">
    <source>
        <dbReference type="EMBL" id="QNO16073.1"/>
    </source>
</evidence>
<evidence type="ECO:0008006" key="3">
    <source>
        <dbReference type="Google" id="ProtNLM"/>
    </source>
</evidence>
<evidence type="ECO:0000313" key="2">
    <source>
        <dbReference type="Proteomes" id="UP000516160"/>
    </source>
</evidence>
<keyword evidence="2" id="KW-1185">Reference proteome</keyword>
<dbReference type="SUPFAM" id="SSF46689">
    <property type="entry name" value="Homeodomain-like"/>
    <property type="match status" value="1"/>
</dbReference>
<protein>
    <recommendedName>
        <fullName evidence="3">Mor transcription activator domain-containing protein</fullName>
    </recommendedName>
</protein>
<dbReference type="AlphaFoldDB" id="A0A7G9WBL1"/>
<dbReference type="InterPro" id="IPR009057">
    <property type="entry name" value="Homeodomain-like_sf"/>
</dbReference>
<reference evidence="1 2" key="1">
    <citation type="submission" date="2020-07" db="EMBL/GenBank/DDBJ databases">
        <title>Alkalicella. sp. LB2 genome.</title>
        <authorList>
            <person name="Postec A."/>
            <person name="Quemeneur M."/>
        </authorList>
    </citation>
    <scope>NUCLEOTIDE SEQUENCE [LARGE SCALE GENOMIC DNA]</scope>
    <source>
        <strain evidence="1 2">LB2</strain>
    </source>
</reference>
<gene>
    <name evidence="1" type="ORF">HYG86_15505</name>
</gene>
<accession>A0A7G9WBL1</accession>
<name>A0A7G9WBL1_ALKCA</name>
<proteinExistence type="predicted"/>
<dbReference type="NCBIfam" id="NF040785">
    <property type="entry name" value="CD3324_fam"/>
    <property type="match status" value="1"/>
</dbReference>